<name>A0A426Z4G1_ENSVE</name>
<protein>
    <submittedName>
        <fullName evidence="2">Uncharacterized protein</fullName>
    </submittedName>
</protein>
<feature type="transmembrane region" description="Helical" evidence="1">
    <location>
        <begin position="106"/>
        <end position="126"/>
    </location>
</feature>
<keyword evidence="1" id="KW-0472">Membrane</keyword>
<keyword evidence="1" id="KW-1133">Transmembrane helix</keyword>
<dbReference type="EMBL" id="AMZH03008479">
    <property type="protein sequence ID" value="RRT58862.1"/>
    <property type="molecule type" value="Genomic_DNA"/>
</dbReference>
<evidence type="ECO:0000313" key="2">
    <source>
        <dbReference type="EMBL" id="RRT58862.1"/>
    </source>
</evidence>
<feature type="transmembrane region" description="Helical" evidence="1">
    <location>
        <begin position="55"/>
        <end position="77"/>
    </location>
</feature>
<proteinExistence type="predicted"/>
<evidence type="ECO:0000313" key="3">
    <source>
        <dbReference type="Proteomes" id="UP000287651"/>
    </source>
</evidence>
<organism evidence="2 3">
    <name type="scientific">Ensete ventricosum</name>
    <name type="common">Abyssinian banana</name>
    <name type="synonym">Musa ensete</name>
    <dbReference type="NCBI Taxonomy" id="4639"/>
    <lineage>
        <taxon>Eukaryota</taxon>
        <taxon>Viridiplantae</taxon>
        <taxon>Streptophyta</taxon>
        <taxon>Embryophyta</taxon>
        <taxon>Tracheophyta</taxon>
        <taxon>Spermatophyta</taxon>
        <taxon>Magnoliopsida</taxon>
        <taxon>Liliopsida</taxon>
        <taxon>Zingiberales</taxon>
        <taxon>Musaceae</taxon>
        <taxon>Ensete</taxon>
    </lineage>
</organism>
<keyword evidence="1" id="KW-0812">Transmembrane</keyword>
<gene>
    <name evidence="2" type="ORF">B296_00034093</name>
</gene>
<accession>A0A426Z4G1</accession>
<sequence>MGWCLRSCLKSVLKLVNSVMGLAGMGVILYSLWMLRSWHKHIDGSSFAGPVSSPPWFVCLAYPGFLRFFPSCLILTLSNVSARWDPRLPFGCMLTRRLTLDCKVQYMAFVLLLVMLEAALIADIFLNGEWEEGIGIPLEVSSSHTFALNFQAFSIFIAMVLRALGPDTSTDYDSDDDFVPARLPLLRNVVQQTYQTAVPSLSLKIDS</sequence>
<evidence type="ECO:0000256" key="1">
    <source>
        <dbReference type="SAM" id="Phobius"/>
    </source>
</evidence>
<dbReference type="Proteomes" id="UP000287651">
    <property type="component" value="Unassembled WGS sequence"/>
</dbReference>
<reference evidence="2 3" key="1">
    <citation type="journal article" date="2014" name="Agronomy (Basel)">
        <title>A Draft Genome Sequence for Ensete ventricosum, the Drought-Tolerant Tree Against Hunger.</title>
        <authorList>
            <person name="Harrison J."/>
            <person name="Moore K.A."/>
            <person name="Paszkiewicz K."/>
            <person name="Jones T."/>
            <person name="Grant M."/>
            <person name="Ambacheew D."/>
            <person name="Muzemil S."/>
            <person name="Studholme D.J."/>
        </authorList>
    </citation>
    <scope>NUCLEOTIDE SEQUENCE [LARGE SCALE GENOMIC DNA]</scope>
</reference>
<comment type="caution">
    <text evidence="2">The sequence shown here is derived from an EMBL/GenBank/DDBJ whole genome shotgun (WGS) entry which is preliminary data.</text>
</comment>
<feature type="transmembrane region" description="Helical" evidence="1">
    <location>
        <begin position="146"/>
        <end position="164"/>
    </location>
</feature>
<dbReference type="AlphaFoldDB" id="A0A426Z4G1"/>
<feature type="transmembrane region" description="Helical" evidence="1">
    <location>
        <begin position="12"/>
        <end position="35"/>
    </location>
</feature>